<dbReference type="SMART" id="SM00749">
    <property type="entry name" value="BON"/>
    <property type="match status" value="2"/>
</dbReference>
<gene>
    <name evidence="3" type="ORF">Bxe_A1899</name>
</gene>
<dbReference type="PROSITE" id="PS50914">
    <property type="entry name" value="BON"/>
    <property type="match status" value="2"/>
</dbReference>
<dbReference type="DNASU" id="4003481"/>
<protein>
    <submittedName>
        <fullName evidence="3">Periplasmic phospholipid binding protein</fullName>
    </submittedName>
</protein>
<feature type="domain" description="BON" evidence="2">
    <location>
        <begin position="78"/>
        <end position="146"/>
    </location>
</feature>
<evidence type="ECO:0000313" key="4">
    <source>
        <dbReference type="Proteomes" id="UP000001817"/>
    </source>
</evidence>
<dbReference type="Gene3D" id="3.30.1340.30">
    <property type="match status" value="2"/>
</dbReference>
<dbReference type="Pfam" id="PF04972">
    <property type="entry name" value="BON"/>
    <property type="match status" value="3"/>
</dbReference>
<proteinExistence type="predicted"/>
<dbReference type="KEGG" id="bxb:DR64_4060"/>
<dbReference type="PANTHER" id="PTHR34606">
    <property type="entry name" value="BON DOMAIN-CONTAINING PROTEIN"/>
    <property type="match status" value="1"/>
</dbReference>
<dbReference type="KEGG" id="bxe:Bxe_A1899"/>
<organism evidence="3 4">
    <name type="scientific">Paraburkholderia xenovorans (strain LB400)</name>
    <dbReference type="NCBI Taxonomy" id="266265"/>
    <lineage>
        <taxon>Bacteria</taxon>
        <taxon>Pseudomonadati</taxon>
        <taxon>Pseudomonadota</taxon>
        <taxon>Betaproteobacteria</taxon>
        <taxon>Burkholderiales</taxon>
        <taxon>Burkholderiaceae</taxon>
        <taxon>Paraburkholderia</taxon>
    </lineage>
</organism>
<feature type="domain" description="BON" evidence="2">
    <location>
        <begin position="3"/>
        <end position="71"/>
    </location>
</feature>
<dbReference type="STRING" id="266265.Bxe_A1899"/>
<sequence length="233" mass="25189">MKSDLELKHDVDQELLWDPALDARNVTATVLNRIVTLEGSVNSCAQKLALQKAVQRVAGSRAVVLDLVVRAPSPLRHTDEDLAAAIVSALQWQEGLPEDAIRVVVEHGCVTLTGEVDYGFQRQMAEVLVSRMRGVVGVANQIEVRIDPVAADVSKHIAEALQRRSRRESGGISVDVHDGVVRLTGVADSLLESVWPAASPGAPRACGGWSTSWSSHESRRLALHAFPSCLNQL</sequence>
<dbReference type="InterPro" id="IPR014004">
    <property type="entry name" value="Transpt-assoc_nodulatn_dom_bac"/>
</dbReference>
<dbReference type="PANTHER" id="PTHR34606:SF4">
    <property type="entry name" value="OUTER MEMBRANE LIPOPROTEIN DOLP"/>
    <property type="match status" value="1"/>
</dbReference>
<dbReference type="InterPro" id="IPR051686">
    <property type="entry name" value="Lipoprotein_DolP"/>
</dbReference>
<accession>Q13XX2</accession>
<dbReference type="EMBL" id="CP000270">
    <property type="protein sequence ID" value="ABE31067.1"/>
    <property type="molecule type" value="Genomic_DNA"/>
</dbReference>
<evidence type="ECO:0000256" key="1">
    <source>
        <dbReference type="ARBA" id="ARBA00022729"/>
    </source>
</evidence>
<keyword evidence="4" id="KW-1185">Reference proteome</keyword>
<dbReference type="eggNOG" id="COG2823">
    <property type="taxonomic scope" value="Bacteria"/>
</dbReference>
<dbReference type="AlphaFoldDB" id="Q13XX2"/>
<evidence type="ECO:0000259" key="2">
    <source>
        <dbReference type="PROSITE" id="PS50914"/>
    </source>
</evidence>
<dbReference type="InterPro" id="IPR007055">
    <property type="entry name" value="BON_dom"/>
</dbReference>
<keyword evidence="1" id="KW-0732">Signal</keyword>
<reference evidence="3 4" key="1">
    <citation type="journal article" date="2006" name="Proc. Natl. Acad. Sci. U.S.A.">
        <title>Burkholderia xenovorans LB400 harbors a multi-replicon, 9.73-Mbp genome shaped for versatility.</title>
        <authorList>
            <person name="Chain P.S."/>
            <person name="Denef V.J."/>
            <person name="Konstantinidis K.T."/>
            <person name="Vergez L.M."/>
            <person name="Agullo L."/>
            <person name="Reyes V.L."/>
            <person name="Hauser L."/>
            <person name="Cordova M."/>
            <person name="Gomez L."/>
            <person name="Gonzalez M."/>
            <person name="Land M."/>
            <person name="Lao V."/>
            <person name="Larimer F."/>
            <person name="LiPuma J.J."/>
            <person name="Mahenthiralingam E."/>
            <person name="Malfatti S.A."/>
            <person name="Marx C.J."/>
            <person name="Parnell J.J."/>
            <person name="Ramette A."/>
            <person name="Richardson P."/>
            <person name="Seeger M."/>
            <person name="Smith D."/>
            <person name="Spilker T."/>
            <person name="Sul W.J."/>
            <person name="Tsoi T.V."/>
            <person name="Ulrich L.E."/>
            <person name="Zhulin I.B."/>
            <person name="Tiedje J.M."/>
        </authorList>
    </citation>
    <scope>NUCLEOTIDE SEQUENCE [LARGE SCALE GENOMIC DNA]</scope>
    <source>
        <strain evidence="3 4">LB400</strain>
    </source>
</reference>
<dbReference type="Proteomes" id="UP000001817">
    <property type="component" value="Chromosome 1"/>
</dbReference>
<dbReference type="SMR" id="Q13XX2"/>
<evidence type="ECO:0000313" key="3">
    <source>
        <dbReference type="EMBL" id="ABE31067.1"/>
    </source>
</evidence>
<name>Q13XX2_PARXL</name>